<dbReference type="GO" id="GO:0008236">
    <property type="term" value="F:serine-type peptidase activity"/>
    <property type="evidence" value="ECO:0007669"/>
    <property type="project" value="UniProtKB-KW"/>
</dbReference>
<evidence type="ECO:0000313" key="9">
    <source>
        <dbReference type="Proteomes" id="UP000191901"/>
    </source>
</evidence>
<dbReference type="SMART" id="SM00228">
    <property type="entry name" value="PDZ"/>
    <property type="match status" value="1"/>
</dbReference>
<dbReference type="KEGG" id="hhg:XM38_000190"/>
<dbReference type="NCBIfam" id="TIGR00225">
    <property type="entry name" value="prc"/>
    <property type="match status" value="1"/>
</dbReference>
<dbReference type="Gene3D" id="2.30.42.10">
    <property type="match status" value="1"/>
</dbReference>
<dbReference type="Gene3D" id="3.90.226.10">
    <property type="entry name" value="2-enoyl-CoA Hydratase, Chain A, domain 1"/>
    <property type="match status" value="1"/>
</dbReference>
<organism evidence="8 9">
    <name type="scientific">Halomicronema hongdechloris C2206</name>
    <dbReference type="NCBI Taxonomy" id="1641165"/>
    <lineage>
        <taxon>Bacteria</taxon>
        <taxon>Bacillati</taxon>
        <taxon>Cyanobacteriota</taxon>
        <taxon>Cyanophyceae</taxon>
        <taxon>Nodosilineales</taxon>
        <taxon>Nodosilineaceae</taxon>
        <taxon>Halomicronema</taxon>
    </lineage>
</organism>
<evidence type="ECO:0000256" key="1">
    <source>
        <dbReference type="ARBA" id="ARBA00009179"/>
    </source>
</evidence>
<dbReference type="CDD" id="cd07560">
    <property type="entry name" value="Peptidase_S41_CPP"/>
    <property type="match status" value="1"/>
</dbReference>
<dbReference type="AlphaFoldDB" id="A0A1Z3HFN4"/>
<dbReference type="InterPro" id="IPR004447">
    <property type="entry name" value="Peptidase_S41A"/>
</dbReference>
<reference evidence="8 9" key="1">
    <citation type="journal article" date="2016" name="Biochim. Biophys. Acta">
        <title>Characterization of red-shifted phycobilisomes isolated from the chlorophyll f-containing cyanobacterium Halomicronema hongdechloris.</title>
        <authorList>
            <person name="Li Y."/>
            <person name="Lin Y."/>
            <person name="Garvey C.J."/>
            <person name="Birch D."/>
            <person name="Corkery R.W."/>
            <person name="Loughlin P.C."/>
            <person name="Scheer H."/>
            <person name="Willows R.D."/>
            <person name="Chen M."/>
        </authorList>
    </citation>
    <scope>NUCLEOTIDE SEQUENCE [LARGE SCALE GENOMIC DNA]</scope>
    <source>
        <strain evidence="8 9">C2206</strain>
    </source>
</reference>
<dbReference type="InterPro" id="IPR041489">
    <property type="entry name" value="PDZ_6"/>
</dbReference>
<dbReference type="InterPro" id="IPR036034">
    <property type="entry name" value="PDZ_sf"/>
</dbReference>
<dbReference type="SUPFAM" id="SSF50156">
    <property type="entry name" value="PDZ domain-like"/>
    <property type="match status" value="1"/>
</dbReference>
<gene>
    <name evidence="8" type="primary">ctpA_1</name>
    <name evidence="8" type="ORF">XM38_000190</name>
</gene>
<evidence type="ECO:0000256" key="2">
    <source>
        <dbReference type="ARBA" id="ARBA00022670"/>
    </source>
</evidence>
<dbReference type="SMART" id="SM00245">
    <property type="entry name" value="TSPc"/>
    <property type="match status" value="1"/>
</dbReference>
<dbReference type="InterPro" id="IPR005151">
    <property type="entry name" value="Tail-specific_protease"/>
</dbReference>
<dbReference type="GO" id="GO:0030288">
    <property type="term" value="C:outer membrane-bounded periplasmic space"/>
    <property type="evidence" value="ECO:0007669"/>
    <property type="project" value="TreeGrafter"/>
</dbReference>
<sequence>MTFPTDLRHLSSTPVFSNAITRMGQPLIIAIVALGLPVQLGGEPAQAEMDDSFEDSYKVTLDEAWQIVHREYVDNSFNHVDWQATRQRLLGREYTSRQQAYAALRGALRQLDDPYTRFLEPEEYAALTEQTAGEVSGIGLRLRRDSSTQTVLVTEVVPDSPADEAGLQVGDHIVMVDGQSTERLTAEGVSQLLRGADSSQVTLSISRNGGQPRTLILHRTRLEVSSVEYRVTQQGNRRLGYVRLLEFNAHSTEQMAAAIEALMDQQVEGFILDLRDNPGGLLQASIEISRLWLQRGAIVRTQDRDGQQESILANRTALTDLPLTVLVDGRSASSSEILTGALRDNDRATVVGSPTFGKALVQSLHGLSDGSGLTVTVAHYYTPNGTDISRKGIAPDVVVTLSEQERRTLFNNPQRLGTEADPQYMRAANLLDQIIAAQEQSPQQATSTEPSSSRLGQVAN</sequence>
<keyword evidence="9" id="KW-1185">Reference proteome</keyword>
<dbReference type="InterPro" id="IPR029045">
    <property type="entry name" value="ClpP/crotonase-like_dom_sf"/>
</dbReference>
<evidence type="ECO:0000313" key="8">
    <source>
        <dbReference type="EMBL" id="ASC69093.1"/>
    </source>
</evidence>
<protein>
    <submittedName>
        <fullName evidence="8">Peptidase S41</fullName>
    </submittedName>
</protein>
<feature type="domain" description="PDZ" evidence="7">
    <location>
        <begin position="124"/>
        <end position="196"/>
    </location>
</feature>
<dbReference type="Proteomes" id="UP000191901">
    <property type="component" value="Chromosome"/>
</dbReference>
<keyword evidence="3 5" id="KW-0378">Hydrolase</keyword>
<dbReference type="EMBL" id="CP021983">
    <property type="protein sequence ID" value="ASC69093.1"/>
    <property type="molecule type" value="Genomic_DNA"/>
</dbReference>
<evidence type="ECO:0000256" key="6">
    <source>
        <dbReference type="SAM" id="MobiDB-lite"/>
    </source>
</evidence>
<evidence type="ECO:0000259" key="7">
    <source>
        <dbReference type="PROSITE" id="PS50106"/>
    </source>
</evidence>
<dbReference type="SUPFAM" id="SSF52096">
    <property type="entry name" value="ClpP/crotonase"/>
    <property type="match status" value="1"/>
</dbReference>
<name>A0A1Z3HFN4_9CYAN</name>
<dbReference type="InterPro" id="IPR001478">
    <property type="entry name" value="PDZ"/>
</dbReference>
<dbReference type="GO" id="GO:0006508">
    <property type="term" value="P:proteolysis"/>
    <property type="evidence" value="ECO:0007669"/>
    <property type="project" value="UniProtKB-KW"/>
</dbReference>
<evidence type="ECO:0000256" key="4">
    <source>
        <dbReference type="ARBA" id="ARBA00022825"/>
    </source>
</evidence>
<dbReference type="GO" id="GO:0004175">
    <property type="term" value="F:endopeptidase activity"/>
    <property type="evidence" value="ECO:0007669"/>
    <property type="project" value="TreeGrafter"/>
</dbReference>
<proteinExistence type="inferred from homology"/>
<dbReference type="Gene3D" id="3.30.750.44">
    <property type="match status" value="1"/>
</dbReference>
<feature type="region of interest" description="Disordered" evidence="6">
    <location>
        <begin position="439"/>
        <end position="460"/>
    </location>
</feature>
<accession>A0A1Z3HFN4</accession>
<dbReference type="CDD" id="cd06782">
    <property type="entry name" value="cpPDZ_CPP-like"/>
    <property type="match status" value="1"/>
</dbReference>
<dbReference type="PANTHER" id="PTHR32060">
    <property type="entry name" value="TAIL-SPECIFIC PROTEASE"/>
    <property type="match status" value="1"/>
</dbReference>
<comment type="similarity">
    <text evidence="1 5">Belongs to the peptidase S41A family.</text>
</comment>
<keyword evidence="2 5" id="KW-0645">Protease</keyword>
<evidence type="ECO:0000256" key="3">
    <source>
        <dbReference type="ARBA" id="ARBA00022801"/>
    </source>
</evidence>
<dbReference type="STRING" id="1641165.XM38_02565"/>
<dbReference type="GO" id="GO:0007165">
    <property type="term" value="P:signal transduction"/>
    <property type="evidence" value="ECO:0007669"/>
    <property type="project" value="TreeGrafter"/>
</dbReference>
<keyword evidence="4 5" id="KW-0720">Serine protease</keyword>
<dbReference type="PROSITE" id="PS50106">
    <property type="entry name" value="PDZ"/>
    <property type="match status" value="1"/>
</dbReference>
<evidence type="ECO:0000256" key="5">
    <source>
        <dbReference type="RuleBase" id="RU004404"/>
    </source>
</evidence>
<dbReference type="Pfam" id="PF17820">
    <property type="entry name" value="PDZ_6"/>
    <property type="match status" value="1"/>
</dbReference>
<dbReference type="PANTHER" id="PTHR32060:SF30">
    <property type="entry name" value="CARBOXY-TERMINAL PROCESSING PROTEASE CTPA"/>
    <property type="match status" value="1"/>
</dbReference>
<dbReference type="Pfam" id="PF03572">
    <property type="entry name" value="Peptidase_S41"/>
    <property type="match status" value="1"/>
</dbReference>